<proteinExistence type="predicted"/>
<dbReference type="EMBL" id="WNWQ01000238">
    <property type="protein sequence ID" value="KAE9973281.1"/>
    <property type="molecule type" value="Genomic_DNA"/>
</dbReference>
<dbReference type="PANTHER" id="PTHR38790:SF9">
    <property type="entry name" value="F-BOX DOMAIN-CONTAINING PROTEIN"/>
    <property type="match status" value="1"/>
</dbReference>
<dbReference type="PANTHER" id="PTHR38790">
    <property type="entry name" value="2EXR DOMAIN-CONTAINING PROTEIN-RELATED"/>
    <property type="match status" value="1"/>
</dbReference>
<sequence>MKNLHTPPAMKPSTNRYALLDDKPDEDPGAGTMVVYKLKEKEIVGYGVGIFRGKKGKKQTIPWLFFQERDLRKYEDFPVLYRERKFCRDAPLKPIVVSSHVELLNLPGDIRNHIYSKLSPVKIVMYLIPDQASREKRPHRKPDGVKKYSELVPGLKLARVNKQLNVEVSSYFYSRNQFIFPDTVGIVTLLSFLNTIGGNCRYLQSVSVSMPLRLRTTKELFDSLARRGLSVPTFAPWKDTDLLLQLVYKQLKKSWLKVLEVELSTENSIFHRDWSEKNDEDRVHWQLLRIAKSKATFRVLFTTGGKTCEYLGQE</sequence>
<accession>A0A8H3UQ19</accession>
<evidence type="ECO:0000313" key="1">
    <source>
        <dbReference type="EMBL" id="KAE9973281.1"/>
    </source>
</evidence>
<organism evidence="1 2">
    <name type="scientific">Venturia inaequalis</name>
    <name type="common">Apple scab fungus</name>
    <dbReference type="NCBI Taxonomy" id="5025"/>
    <lineage>
        <taxon>Eukaryota</taxon>
        <taxon>Fungi</taxon>
        <taxon>Dikarya</taxon>
        <taxon>Ascomycota</taxon>
        <taxon>Pezizomycotina</taxon>
        <taxon>Dothideomycetes</taxon>
        <taxon>Pleosporomycetidae</taxon>
        <taxon>Venturiales</taxon>
        <taxon>Venturiaceae</taxon>
        <taxon>Venturia</taxon>
    </lineage>
</organism>
<gene>
    <name evidence="1" type="ORF">BLS_003665</name>
</gene>
<comment type="caution">
    <text evidence="1">The sequence shown here is derived from an EMBL/GenBank/DDBJ whole genome shotgun (WGS) entry which is preliminary data.</text>
</comment>
<protein>
    <submittedName>
        <fullName evidence="1">Uncharacterized protein</fullName>
    </submittedName>
</protein>
<name>A0A8H3UQ19_VENIN</name>
<reference evidence="1 2" key="1">
    <citation type="submission" date="2019-11" db="EMBL/GenBank/DDBJ databases">
        <title>Venturia inaequalis Genome Resource.</title>
        <authorList>
            <person name="Lichtner F.J."/>
        </authorList>
    </citation>
    <scope>NUCLEOTIDE SEQUENCE [LARGE SCALE GENOMIC DNA]</scope>
    <source>
        <strain evidence="1">Bline_iso_100314</strain>
    </source>
</reference>
<dbReference type="AlphaFoldDB" id="A0A8H3UQ19"/>
<evidence type="ECO:0000313" key="2">
    <source>
        <dbReference type="Proteomes" id="UP000433883"/>
    </source>
</evidence>
<dbReference type="Proteomes" id="UP000433883">
    <property type="component" value="Unassembled WGS sequence"/>
</dbReference>